<protein>
    <recommendedName>
        <fullName evidence="3">Flavin reductase like domain-containing protein</fullName>
    </recommendedName>
</protein>
<dbReference type="Proteomes" id="UP000053593">
    <property type="component" value="Unassembled WGS sequence"/>
</dbReference>
<dbReference type="OrthoDB" id="2015405at2759"/>
<reference evidence="1 2" key="1">
    <citation type="submission" date="2014-04" db="EMBL/GenBank/DDBJ databases">
        <title>Evolutionary Origins and Diversification of the Mycorrhizal Mutualists.</title>
        <authorList>
            <consortium name="DOE Joint Genome Institute"/>
            <consortium name="Mycorrhizal Genomics Consortium"/>
            <person name="Kohler A."/>
            <person name="Kuo A."/>
            <person name="Nagy L.G."/>
            <person name="Floudas D."/>
            <person name="Copeland A."/>
            <person name="Barry K.W."/>
            <person name="Cichocki N."/>
            <person name="Veneault-Fourrey C."/>
            <person name="LaButti K."/>
            <person name="Lindquist E.A."/>
            <person name="Lipzen A."/>
            <person name="Lundell T."/>
            <person name="Morin E."/>
            <person name="Murat C."/>
            <person name="Riley R."/>
            <person name="Ohm R."/>
            <person name="Sun H."/>
            <person name="Tunlid A."/>
            <person name="Henrissat B."/>
            <person name="Grigoriev I.V."/>
            <person name="Hibbett D.S."/>
            <person name="Martin F."/>
        </authorList>
    </citation>
    <scope>NUCLEOTIDE SEQUENCE [LARGE SCALE GENOMIC DNA]</scope>
    <source>
        <strain evidence="1 2">FD-317 M1</strain>
    </source>
</reference>
<dbReference type="HOGENOM" id="CLU_2133772_0_0_1"/>
<dbReference type="SUPFAM" id="SSF50475">
    <property type="entry name" value="FMN-binding split barrel"/>
    <property type="match status" value="1"/>
</dbReference>
<evidence type="ECO:0008006" key="3">
    <source>
        <dbReference type="Google" id="ProtNLM"/>
    </source>
</evidence>
<evidence type="ECO:0000313" key="2">
    <source>
        <dbReference type="Proteomes" id="UP000053593"/>
    </source>
</evidence>
<keyword evidence="2" id="KW-1185">Reference proteome</keyword>
<proteinExistence type="predicted"/>
<gene>
    <name evidence="1" type="ORF">GYMLUDRAFT_243215</name>
</gene>
<dbReference type="InterPro" id="IPR012349">
    <property type="entry name" value="Split_barrel_FMN-bd"/>
</dbReference>
<sequence length="113" mass="12182">MTLNPSSAPFSDQPVAVVTSILPSPEKSFHGATLSSRMAASLRSARPYLFSHMVINILSDTQASTAALSRFSRPDHLHPHPFGKVDYYLEDEGMPFLEGSLGGLTGISADTFE</sequence>
<evidence type="ECO:0000313" key="1">
    <source>
        <dbReference type="EMBL" id="KIK62078.1"/>
    </source>
</evidence>
<name>A0A0D0CZP9_9AGAR</name>
<dbReference type="AlphaFoldDB" id="A0A0D0CZP9"/>
<dbReference type="EMBL" id="KN834769">
    <property type="protein sequence ID" value="KIK62078.1"/>
    <property type="molecule type" value="Genomic_DNA"/>
</dbReference>
<organism evidence="1 2">
    <name type="scientific">Collybiopsis luxurians FD-317 M1</name>
    <dbReference type="NCBI Taxonomy" id="944289"/>
    <lineage>
        <taxon>Eukaryota</taxon>
        <taxon>Fungi</taxon>
        <taxon>Dikarya</taxon>
        <taxon>Basidiomycota</taxon>
        <taxon>Agaricomycotina</taxon>
        <taxon>Agaricomycetes</taxon>
        <taxon>Agaricomycetidae</taxon>
        <taxon>Agaricales</taxon>
        <taxon>Marasmiineae</taxon>
        <taxon>Omphalotaceae</taxon>
        <taxon>Collybiopsis</taxon>
        <taxon>Collybiopsis luxurians</taxon>
    </lineage>
</organism>
<dbReference type="Gene3D" id="2.30.110.10">
    <property type="entry name" value="Electron Transport, Fmn-binding Protein, Chain A"/>
    <property type="match status" value="1"/>
</dbReference>
<accession>A0A0D0CZP9</accession>